<dbReference type="Gene3D" id="1.10.10.10">
    <property type="entry name" value="Winged helix-like DNA-binding domain superfamily/Winged helix DNA-binding domain"/>
    <property type="match status" value="1"/>
</dbReference>
<protein>
    <submittedName>
        <fullName evidence="7">LysR substrate-binding domain-containing protein</fullName>
    </submittedName>
</protein>
<dbReference type="InterPro" id="IPR036388">
    <property type="entry name" value="WH-like_DNA-bd_sf"/>
</dbReference>
<feature type="region of interest" description="Disordered" evidence="5">
    <location>
        <begin position="287"/>
        <end position="317"/>
    </location>
</feature>
<accession>A0ABV8GNJ7</accession>
<name>A0ABV8GNJ7_9ACTN</name>
<evidence type="ECO:0000313" key="7">
    <source>
        <dbReference type="EMBL" id="MFC4015527.1"/>
    </source>
</evidence>
<dbReference type="SUPFAM" id="SSF46785">
    <property type="entry name" value="Winged helix' DNA-binding domain"/>
    <property type="match status" value="1"/>
</dbReference>
<dbReference type="Pfam" id="PF00126">
    <property type="entry name" value="HTH_1"/>
    <property type="match status" value="1"/>
</dbReference>
<dbReference type="Pfam" id="PF03466">
    <property type="entry name" value="LysR_substrate"/>
    <property type="match status" value="1"/>
</dbReference>
<evidence type="ECO:0000256" key="4">
    <source>
        <dbReference type="ARBA" id="ARBA00023163"/>
    </source>
</evidence>
<dbReference type="PRINTS" id="PR00039">
    <property type="entry name" value="HTHLYSR"/>
</dbReference>
<dbReference type="InterPro" id="IPR000847">
    <property type="entry name" value="LysR_HTH_N"/>
</dbReference>
<dbReference type="InterPro" id="IPR050176">
    <property type="entry name" value="LTTR"/>
</dbReference>
<gene>
    <name evidence="7" type="ORF">ACFOY2_50540</name>
</gene>
<comment type="caution">
    <text evidence="7">The sequence shown here is derived from an EMBL/GenBank/DDBJ whole genome shotgun (WGS) entry which is preliminary data.</text>
</comment>
<dbReference type="Gene3D" id="3.40.190.10">
    <property type="entry name" value="Periplasmic binding protein-like II"/>
    <property type="match status" value="2"/>
</dbReference>
<keyword evidence="8" id="KW-1185">Reference proteome</keyword>
<evidence type="ECO:0000313" key="8">
    <source>
        <dbReference type="Proteomes" id="UP001595851"/>
    </source>
</evidence>
<reference evidence="8" key="1">
    <citation type="journal article" date="2019" name="Int. J. Syst. Evol. Microbiol.">
        <title>The Global Catalogue of Microorganisms (GCM) 10K type strain sequencing project: providing services to taxonomists for standard genome sequencing and annotation.</title>
        <authorList>
            <consortium name="The Broad Institute Genomics Platform"/>
            <consortium name="The Broad Institute Genome Sequencing Center for Infectious Disease"/>
            <person name="Wu L."/>
            <person name="Ma J."/>
        </authorList>
    </citation>
    <scope>NUCLEOTIDE SEQUENCE [LARGE SCALE GENOMIC DNA]</scope>
    <source>
        <strain evidence="8">TBRC 1276</strain>
    </source>
</reference>
<keyword evidence="4" id="KW-0804">Transcription</keyword>
<dbReference type="Proteomes" id="UP001595851">
    <property type="component" value="Unassembled WGS sequence"/>
</dbReference>
<dbReference type="InterPro" id="IPR005119">
    <property type="entry name" value="LysR_subst-bd"/>
</dbReference>
<evidence type="ECO:0000256" key="3">
    <source>
        <dbReference type="ARBA" id="ARBA00023125"/>
    </source>
</evidence>
<dbReference type="InterPro" id="IPR036390">
    <property type="entry name" value="WH_DNA-bd_sf"/>
</dbReference>
<dbReference type="EMBL" id="JBHSBI010000046">
    <property type="protein sequence ID" value="MFC4015527.1"/>
    <property type="molecule type" value="Genomic_DNA"/>
</dbReference>
<comment type="similarity">
    <text evidence="1">Belongs to the LysR transcriptional regulatory family.</text>
</comment>
<keyword evidence="3" id="KW-0238">DNA-binding</keyword>
<evidence type="ECO:0000256" key="2">
    <source>
        <dbReference type="ARBA" id="ARBA00023015"/>
    </source>
</evidence>
<proteinExistence type="inferred from homology"/>
<feature type="domain" description="HTH lysR-type" evidence="6">
    <location>
        <begin position="2"/>
        <end position="59"/>
    </location>
</feature>
<dbReference type="PANTHER" id="PTHR30579:SF7">
    <property type="entry name" value="HTH-TYPE TRANSCRIPTIONAL REGULATOR LRHA-RELATED"/>
    <property type="match status" value="1"/>
</dbReference>
<feature type="compositionally biased region" description="Basic and acidic residues" evidence="5">
    <location>
        <begin position="303"/>
        <end position="317"/>
    </location>
</feature>
<organism evidence="7 8">
    <name type="scientific">Nonomuraea purpurea</name>
    <dbReference type="NCBI Taxonomy" id="1849276"/>
    <lineage>
        <taxon>Bacteria</taxon>
        <taxon>Bacillati</taxon>
        <taxon>Actinomycetota</taxon>
        <taxon>Actinomycetes</taxon>
        <taxon>Streptosporangiales</taxon>
        <taxon>Streptosporangiaceae</taxon>
        <taxon>Nonomuraea</taxon>
    </lineage>
</organism>
<evidence type="ECO:0000256" key="5">
    <source>
        <dbReference type="SAM" id="MobiDB-lite"/>
    </source>
</evidence>
<dbReference type="SUPFAM" id="SSF53850">
    <property type="entry name" value="Periplasmic binding protein-like II"/>
    <property type="match status" value="1"/>
</dbReference>
<evidence type="ECO:0000259" key="6">
    <source>
        <dbReference type="PROSITE" id="PS50931"/>
    </source>
</evidence>
<dbReference type="PANTHER" id="PTHR30579">
    <property type="entry name" value="TRANSCRIPTIONAL REGULATOR"/>
    <property type="match status" value="1"/>
</dbReference>
<keyword evidence="2" id="KW-0805">Transcription regulation</keyword>
<dbReference type="RefSeq" id="WP_379535398.1">
    <property type="nucleotide sequence ID" value="NZ_JBHSBI010000046.1"/>
</dbReference>
<sequence length="317" mass="33812">MFPPEQVRTFLAVAQSFSFTRAAAALGLGQPTVSQHIRKLEQAVGRPLLVRDTRSVTLTVDGEAMVGFARSILAAHSQAADYFTGAGVRGRLRFGVTDDLALSQVPRILRDFRHLNPGVTLDLTVAQQGAQLQRRVESGHVDVAFLQTAAGEGRGRQVRRDRLVWAAAEGTGLRWDQGRRVPLIVYQAPSPSRALAVQALEQAGVKHRVVCTARGFNAVLAATRAGLGVAIFARSLLPADLVELPEGAGLPKLGEVDLVLLTNPRAPTELAEALTTAILAHANLSVPSTTPVTGRRPRQARASGERLSRGRGETGNA</sequence>
<dbReference type="PROSITE" id="PS50931">
    <property type="entry name" value="HTH_LYSR"/>
    <property type="match status" value="1"/>
</dbReference>
<evidence type="ECO:0000256" key="1">
    <source>
        <dbReference type="ARBA" id="ARBA00009437"/>
    </source>
</evidence>